<sequence>MRPTLHMLEKEWLENKVVTTTPIILFVFSIFIAIAMFSNSGHFANFSYQYSFSGSQTLTSMSGFNFSLASILISIAGVVSIALSSAYFPKTLLKEKQEGSWMFWRSMPVSDLHRHLVKLLFGLIAIPLFCSFFVLAAELLFWIVKLTSGQQAGFLLAPLTFTHVVSGWIEFLGRMFIVAIALLPLAAIALAVSQRTRSPIITMFVAIYLLKLMPILLFGFYGVSHFVSAVIDLPSSALFDTNPLSGFMHANMLFLLIYFMLGVAGFMASLRFSKTDE</sequence>
<keyword evidence="1" id="KW-0472">Membrane</keyword>
<evidence type="ECO:0000256" key="1">
    <source>
        <dbReference type="SAM" id="Phobius"/>
    </source>
</evidence>
<name>A0ABN8E290_9VIBR</name>
<feature type="transmembrane region" description="Helical" evidence="1">
    <location>
        <begin position="21"/>
        <end position="44"/>
    </location>
</feature>
<keyword evidence="1" id="KW-1133">Transmembrane helix</keyword>
<feature type="transmembrane region" description="Helical" evidence="1">
    <location>
        <begin position="204"/>
        <end position="227"/>
    </location>
</feature>
<feature type="transmembrane region" description="Helical" evidence="1">
    <location>
        <begin position="119"/>
        <end position="144"/>
    </location>
</feature>
<evidence type="ECO:0008006" key="4">
    <source>
        <dbReference type="Google" id="ProtNLM"/>
    </source>
</evidence>
<protein>
    <recommendedName>
        <fullName evidence="4">ABC transporter permease</fullName>
    </recommendedName>
</protein>
<feature type="transmembrane region" description="Helical" evidence="1">
    <location>
        <begin position="247"/>
        <end position="270"/>
    </location>
</feature>
<keyword evidence="1" id="KW-0812">Transmembrane</keyword>
<proteinExistence type="predicted"/>
<keyword evidence="3" id="KW-1185">Reference proteome</keyword>
<comment type="caution">
    <text evidence="2">The sequence shown here is derived from an EMBL/GenBank/DDBJ whole genome shotgun (WGS) entry which is preliminary data.</text>
</comment>
<evidence type="ECO:0000313" key="2">
    <source>
        <dbReference type="EMBL" id="CAH0537804.1"/>
    </source>
</evidence>
<feature type="transmembrane region" description="Helical" evidence="1">
    <location>
        <begin position="171"/>
        <end position="192"/>
    </location>
</feature>
<organism evidence="2 3">
    <name type="scientific">Vibrio marisflavi CECT 7928</name>
    <dbReference type="NCBI Taxonomy" id="634439"/>
    <lineage>
        <taxon>Bacteria</taxon>
        <taxon>Pseudomonadati</taxon>
        <taxon>Pseudomonadota</taxon>
        <taxon>Gammaproteobacteria</taxon>
        <taxon>Vibrionales</taxon>
        <taxon>Vibrionaceae</taxon>
        <taxon>Vibrio</taxon>
    </lineage>
</organism>
<gene>
    <name evidence="2" type="ORF">VMF7928_01357</name>
</gene>
<accession>A0ABN8E290</accession>
<evidence type="ECO:0000313" key="3">
    <source>
        <dbReference type="Proteomes" id="UP000838748"/>
    </source>
</evidence>
<reference evidence="2" key="1">
    <citation type="submission" date="2021-11" db="EMBL/GenBank/DDBJ databases">
        <authorList>
            <person name="Rodrigo-Torres L."/>
            <person name="Arahal R. D."/>
            <person name="Lucena T."/>
        </authorList>
    </citation>
    <scope>NUCLEOTIDE SEQUENCE</scope>
    <source>
        <strain evidence="2">CECT 7928</strain>
    </source>
</reference>
<dbReference type="EMBL" id="CAKLDM010000001">
    <property type="protein sequence ID" value="CAH0537804.1"/>
    <property type="molecule type" value="Genomic_DNA"/>
</dbReference>
<feature type="transmembrane region" description="Helical" evidence="1">
    <location>
        <begin position="64"/>
        <end position="88"/>
    </location>
</feature>
<dbReference type="RefSeq" id="WP_237360691.1">
    <property type="nucleotide sequence ID" value="NZ_CAKLDM010000001.1"/>
</dbReference>
<dbReference type="Proteomes" id="UP000838748">
    <property type="component" value="Unassembled WGS sequence"/>
</dbReference>